<feature type="non-terminal residue" evidence="1">
    <location>
        <position position="1"/>
    </location>
</feature>
<gene>
    <name evidence="1" type="ORF">SCALOS_LOCUS6353</name>
</gene>
<proteinExistence type="predicted"/>
<name>A0ACA9MDE0_9GLOM</name>
<keyword evidence="2" id="KW-1185">Reference proteome</keyword>
<evidence type="ECO:0000313" key="2">
    <source>
        <dbReference type="Proteomes" id="UP000789860"/>
    </source>
</evidence>
<protein>
    <submittedName>
        <fullName evidence="1">8685_t:CDS:1</fullName>
    </submittedName>
</protein>
<comment type="caution">
    <text evidence="1">The sequence shown here is derived from an EMBL/GenBank/DDBJ whole genome shotgun (WGS) entry which is preliminary data.</text>
</comment>
<evidence type="ECO:0000313" key="1">
    <source>
        <dbReference type="EMBL" id="CAG8585026.1"/>
    </source>
</evidence>
<reference evidence="1" key="1">
    <citation type="submission" date="2021-06" db="EMBL/GenBank/DDBJ databases">
        <authorList>
            <person name="Kallberg Y."/>
            <person name="Tangrot J."/>
            <person name="Rosling A."/>
        </authorList>
    </citation>
    <scope>NUCLEOTIDE SEQUENCE</scope>
    <source>
        <strain evidence="1">AU212A</strain>
    </source>
</reference>
<organism evidence="1 2">
    <name type="scientific">Scutellospora calospora</name>
    <dbReference type="NCBI Taxonomy" id="85575"/>
    <lineage>
        <taxon>Eukaryota</taxon>
        <taxon>Fungi</taxon>
        <taxon>Fungi incertae sedis</taxon>
        <taxon>Mucoromycota</taxon>
        <taxon>Glomeromycotina</taxon>
        <taxon>Glomeromycetes</taxon>
        <taxon>Diversisporales</taxon>
        <taxon>Gigasporaceae</taxon>
        <taxon>Scutellospora</taxon>
    </lineage>
</organism>
<accession>A0ACA9MDE0</accession>
<feature type="non-terminal residue" evidence="1">
    <location>
        <position position="93"/>
    </location>
</feature>
<dbReference type="Proteomes" id="UP000789860">
    <property type="component" value="Unassembled WGS sequence"/>
</dbReference>
<dbReference type="EMBL" id="CAJVPM010011964">
    <property type="protein sequence ID" value="CAG8585026.1"/>
    <property type="molecule type" value="Genomic_DNA"/>
</dbReference>
<sequence>EPRGDSHWEGTCKYYGKFYPRAKLQTLRTHLANSCKKVPEKWRCHFNYIIVNNLEDVPTDEPYNIQNITSSLVKQKKIAKQPELTNWFDSTKM</sequence>